<evidence type="ECO:0000313" key="3">
    <source>
        <dbReference type="Proteomes" id="UP000032309"/>
    </source>
</evidence>
<evidence type="ECO:0000313" key="2">
    <source>
        <dbReference type="EMBL" id="GAN32496.1"/>
    </source>
</evidence>
<dbReference type="PANTHER" id="PTHR30115:SF11">
    <property type="entry name" value="NITROGEN REGULATORY PROTEIN P-II HOMOLOG"/>
    <property type="match status" value="1"/>
</dbReference>
<accession>A0ABQ0JUV3</accession>
<dbReference type="Gene3D" id="3.30.70.120">
    <property type="match status" value="1"/>
</dbReference>
<evidence type="ECO:0000256" key="1">
    <source>
        <dbReference type="RuleBase" id="RU003936"/>
    </source>
</evidence>
<keyword evidence="3" id="KW-1185">Reference proteome</keyword>
<protein>
    <submittedName>
        <fullName evidence="2">Nitrogen regulatory protein P-II</fullName>
    </submittedName>
</protein>
<reference evidence="3" key="1">
    <citation type="journal article" date="2015" name="Genome Announc.">
        <title>Draft Genome Sequence of an Anaerobic Ammonium-Oxidizing Bacterium, "Candidatus Brocadia sinica".</title>
        <authorList>
            <person name="Oshiki M."/>
            <person name="Shinyako-Hata K."/>
            <person name="Satoh H."/>
            <person name="Okabe S."/>
        </authorList>
    </citation>
    <scope>NUCLEOTIDE SEQUENCE [LARGE SCALE GENOMIC DNA]</scope>
    <source>
        <strain evidence="3">JPN1</strain>
    </source>
</reference>
<gene>
    <name evidence="2" type="ORF">BROSI_A1011</name>
</gene>
<dbReference type="PROSITE" id="PS51343">
    <property type="entry name" value="PII_GLNB_DOM"/>
    <property type="match status" value="1"/>
</dbReference>
<comment type="caution">
    <text evidence="2">The sequence shown here is derived from an EMBL/GenBank/DDBJ whole genome shotgun (WGS) entry which is preliminary data.</text>
</comment>
<dbReference type="Pfam" id="PF00543">
    <property type="entry name" value="P-II"/>
    <property type="match status" value="1"/>
</dbReference>
<dbReference type="PANTHER" id="PTHR30115">
    <property type="entry name" value="NITROGEN REGULATORY PROTEIN P-II"/>
    <property type="match status" value="1"/>
</dbReference>
<name>A0ABQ0JUV3_9BACT</name>
<dbReference type="SUPFAM" id="SSF54913">
    <property type="entry name" value="GlnB-like"/>
    <property type="match status" value="1"/>
</dbReference>
<dbReference type="SMART" id="SM00938">
    <property type="entry name" value="P-II"/>
    <property type="match status" value="1"/>
</dbReference>
<comment type="similarity">
    <text evidence="1">Belongs to the P(II) protein family.</text>
</comment>
<organism evidence="2 3">
    <name type="scientific">Candidatus Brocadia sinica JPN1</name>
    <dbReference type="NCBI Taxonomy" id="1197129"/>
    <lineage>
        <taxon>Bacteria</taxon>
        <taxon>Pseudomonadati</taxon>
        <taxon>Planctomycetota</taxon>
        <taxon>Candidatus Brocadiia</taxon>
        <taxon>Candidatus Brocadiales</taxon>
        <taxon>Candidatus Brocadiaceae</taxon>
        <taxon>Candidatus Brocadia</taxon>
    </lineage>
</organism>
<dbReference type="EMBL" id="BAFN01000001">
    <property type="protein sequence ID" value="GAN32496.1"/>
    <property type="molecule type" value="Genomic_DNA"/>
</dbReference>
<dbReference type="InterPro" id="IPR015867">
    <property type="entry name" value="N-reg_PII/ATP_PRibTrfase_C"/>
</dbReference>
<sequence length="92" mass="10329">MELGYPGMTVTKVIGQGKQKGISEVWRGRRFRVDLLSKMKIEITVRDTDVERIVNTIINESQTGSIGDGKIFVFDVENAYHIRTKESGEAAI</sequence>
<dbReference type="PRINTS" id="PR00340">
    <property type="entry name" value="PIIGLNB"/>
</dbReference>
<dbReference type="PROSITE" id="PS00638">
    <property type="entry name" value="PII_GLNB_CTER"/>
    <property type="match status" value="1"/>
</dbReference>
<proteinExistence type="inferred from homology"/>
<dbReference type="InterPro" id="IPR002187">
    <property type="entry name" value="N-reg_PII"/>
</dbReference>
<dbReference type="Proteomes" id="UP000032309">
    <property type="component" value="Unassembled WGS sequence"/>
</dbReference>
<dbReference type="InterPro" id="IPR017918">
    <property type="entry name" value="N-reg_PII_CS"/>
</dbReference>
<dbReference type="InterPro" id="IPR011322">
    <property type="entry name" value="N-reg_PII-like_a/b"/>
</dbReference>